<evidence type="ECO:0000313" key="2">
    <source>
        <dbReference type="EMBL" id="KHJ31432.1"/>
    </source>
</evidence>
<feature type="region of interest" description="Disordered" evidence="1">
    <location>
        <begin position="58"/>
        <end position="87"/>
    </location>
</feature>
<comment type="caution">
    <text evidence="2">The sequence shown here is derived from an EMBL/GenBank/DDBJ whole genome shotgun (WGS) entry which is preliminary data.</text>
</comment>
<dbReference type="OMA" id="SRNTATY"/>
<dbReference type="EMBL" id="JNVN01002895">
    <property type="protein sequence ID" value="KHJ31432.1"/>
    <property type="molecule type" value="Genomic_DNA"/>
</dbReference>
<evidence type="ECO:0000313" key="3">
    <source>
        <dbReference type="Proteomes" id="UP000030854"/>
    </source>
</evidence>
<name>A0A0B1NYH6_UNCNE</name>
<organism evidence="2 3">
    <name type="scientific">Uncinula necator</name>
    <name type="common">Grape powdery mildew</name>
    <dbReference type="NCBI Taxonomy" id="52586"/>
    <lineage>
        <taxon>Eukaryota</taxon>
        <taxon>Fungi</taxon>
        <taxon>Dikarya</taxon>
        <taxon>Ascomycota</taxon>
        <taxon>Pezizomycotina</taxon>
        <taxon>Leotiomycetes</taxon>
        <taxon>Erysiphales</taxon>
        <taxon>Erysiphaceae</taxon>
        <taxon>Erysiphe</taxon>
    </lineage>
</organism>
<keyword evidence="3" id="KW-1185">Reference proteome</keyword>
<reference evidence="2 3" key="1">
    <citation type="journal article" date="2014" name="BMC Genomics">
        <title>Adaptive genomic structural variation in the grape powdery mildew pathogen, Erysiphe necator.</title>
        <authorList>
            <person name="Jones L."/>
            <person name="Riaz S."/>
            <person name="Morales-Cruz A."/>
            <person name="Amrine K.C."/>
            <person name="McGuire B."/>
            <person name="Gubler W.D."/>
            <person name="Walker M.A."/>
            <person name="Cantu D."/>
        </authorList>
    </citation>
    <scope>NUCLEOTIDE SEQUENCE [LARGE SCALE GENOMIC DNA]</scope>
    <source>
        <strain evidence="3">c</strain>
    </source>
</reference>
<protein>
    <submittedName>
        <fullName evidence="2">Putative eka-like protein</fullName>
    </submittedName>
</protein>
<feature type="compositionally biased region" description="Polar residues" evidence="1">
    <location>
        <begin position="58"/>
        <end position="75"/>
    </location>
</feature>
<evidence type="ECO:0000256" key="1">
    <source>
        <dbReference type="SAM" id="MobiDB-lite"/>
    </source>
</evidence>
<accession>A0A0B1NYH6</accession>
<gene>
    <name evidence="2" type="ORF">EV44_g3444</name>
</gene>
<dbReference type="HOGENOM" id="CLU_018153_2_1_1"/>
<dbReference type="Proteomes" id="UP000030854">
    <property type="component" value="Unassembled WGS sequence"/>
</dbReference>
<dbReference type="AlphaFoldDB" id="A0A0B1NYH6"/>
<sequence>MIYEHIDKLIMQGLKDSQWANVTPGQTISKAPALGRVEKSTNMADLVEVAATHTRVINQQNVEKSEEVGNNQRKPSTAPHEPSTQNLPAVTARNTENIPEKATEMHDYYRHNDVPPELRTIIQSEERRAAMMAANLKICTAAINEVQVALTTAEMDSNKEFAQGLLTYFRATFAQFIANVSGSTLPVVPTDLYPVRKLSFKKSFSCHQAKFIRQSK</sequence>
<proteinExistence type="predicted"/>